<reference evidence="6 7" key="1">
    <citation type="submission" date="2023-03" db="EMBL/GenBank/DDBJ databases">
        <title>Host association and intracellularity evolved multiple times independently in the Rickettsiales.</title>
        <authorList>
            <person name="Castelli M."/>
            <person name="Nardi T."/>
            <person name="Gammuto L."/>
            <person name="Bellinzona G."/>
            <person name="Sabaneyeva E."/>
            <person name="Potekhin A."/>
            <person name="Serra V."/>
            <person name="Petroni G."/>
            <person name="Sassera D."/>
        </authorList>
    </citation>
    <scope>NUCLEOTIDE SEQUENCE [LARGE SCALE GENOMIC DNA]</scope>
    <source>
        <strain evidence="6 7">Sr 2-6</strain>
    </source>
</reference>
<evidence type="ECO:0000256" key="4">
    <source>
        <dbReference type="ARBA" id="ARBA00024725"/>
    </source>
</evidence>
<name>A0ABU5NDW1_9RICK</name>
<sequence>MTENAILIQNLVKQYNQKYSSSINSLALDDFNLAVPRGSIFGLLGPNGAGKSTLINILAGTVVKTSGEVRIMGTSIDEFPKKARSSIGIVPQEVSFDTFFPIYQALEFYAGYYGIKPNQRKTEEILRALSLWDKKDSFPQRLSGGMKRRFLIAKAMVHSPAVLILDEPTAGVDLELRLQLWEYVKTLNKQGMTIIITTHYLAEAQELCDEIAFINKGKIIKQDKKSKLLQDLGTRHIDVEFSTHVDLTALEFAKGSVEILSANKLRFQVNTTGDNYSKILQNINKVGGEIKDLRISQPDLEVIFHQIMQE</sequence>
<feature type="domain" description="ABC transporter" evidence="5">
    <location>
        <begin position="6"/>
        <end position="241"/>
    </location>
</feature>
<evidence type="ECO:0000256" key="1">
    <source>
        <dbReference type="ARBA" id="ARBA00022448"/>
    </source>
</evidence>
<evidence type="ECO:0000313" key="7">
    <source>
        <dbReference type="Proteomes" id="UP001291687"/>
    </source>
</evidence>
<dbReference type="InterPro" id="IPR003439">
    <property type="entry name" value="ABC_transporter-like_ATP-bd"/>
</dbReference>
<evidence type="ECO:0000259" key="5">
    <source>
        <dbReference type="PROSITE" id="PS50893"/>
    </source>
</evidence>
<comment type="caution">
    <text evidence="6">The sequence shown here is derived from an EMBL/GenBank/DDBJ whole genome shotgun (WGS) entry which is preliminary data.</text>
</comment>
<proteinExistence type="predicted"/>
<dbReference type="SUPFAM" id="SSF52540">
    <property type="entry name" value="P-loop containing nucleoside triphosphate hydrolases"/>
    <property type="match status" value="1"/>
</dbReference>
<dbReference type="SMART" id="SM00382">
    <property type="entry name" value="AAA"/>
    <property type="match status" value="1"/>
</dbReference>
<evidence type="ECO:0000313" key="6">
    <source>
        <dbReference type="EMBL" id="MEA0971372.1"/>
    </source>
</evidence>
<dbReference type="RefSeq" id="WP_322777274.1">
    <property type="nucleotide sequence ID" value="NZ_JARJFB010000123.1"/>
</dbReference>
<keyword evidence="7" id="KW-1185">Reference proteome</keyword>
<dbReference type="Gene3D" id="3.40.50.300">
    <property type="entry name" value="P-loop containing nucleotide triphosphate hydrolases"/>
    <property type="match status" value="1"/>
</dbReference>
<gene>
    <name evidence="6" type="ORF">Megvenef_01349</name>
</gene>
<organism evidence="6 7">
    <name type="scientific">Candidatus Megaera venefica</name>
    <dbReference type="NCBI Taxonomy" id="2055910"/>
    <lineage>
        <taxon>Bacteria</taxon>
        <taxon>Pseudomonadati</taxon>
        <taxon>Pseudomonadota</taxon>
        <taxon>Alphaproteobacteria</taxon>
        <taxon>Rickettsiales</taxon>
        <taxon>Rickettsiaceae</taxon>
        <taxon>Candidatus Megaera</taxon>
    </lineage>
</organism>
<dbReference type="Pfam" id="PF00005">
    <property type="entry name" value="ABC_tran"/>
    <property type="match status" value="1"/>
</dbReference>
<dbReference type="InterPro" id="IPR027417">
    <property type="entry name" value="P-loop_NTPase"/>
</dbReference>
<comment type="function">
    <text evidence="4">Part of an ABC transporter complex. Transmembrane domains (TMD) form a pore in the inner membrane and the ATP-binding domain (NBD) is responsible for energy generation.</text>
</comment>
<keyword evidence="1" id="KW-0813">Transport</keyword>
<dbReference type="PANTHER" id="PTHR42711:SF10">
    <property type="entry name" value="ABC TRANSPORTER ATP-BINDING PROTEIN"/>
    <property type="match status" value="1"/>
</dbReference>
<dbReference type="PROSITE" id="PS50893">
    <property type="entry name" value="ABC_TRANSPORTER_2"/>
    <property type="match status" value="1"/>
</dbReference>
<keyword evidence="3 6" id="KW-0067">ATP-binding</keyword>
<evidence type="ECO:0000256" key="3">
    <source>
        <dbReference type="ARBA" id="ARBA00022840"/>
    </source>
</evidence>
<dbReference type="Proteomes" id="UP001291687">
    <property type="component" value="Unassembled WGS sequence"/>
</dbReference>
<dbReference type="InterPro" id="IPR017871">
    <property type="entry name" value="ABC_transporter-like_CS"/>
</dbReference>
<dbReference type="PANTHER" id="PTHR42711">
    <property type="entry name" value="ABC TRANSPORTER ATP-BINDING PROTEIN"/>
    <property type="match status" value="1"/>
</dbReference>
<dbReference type="EMBL" id="JARJFB010000123">
    <property type="protein sequence ID" value="MEA0971372.1"/>
    <property type="molecule type" value="Genomic_DNA"/>
</dbReference>
<keyword evidence="2" id="KW-0547">Nucleotide-binding</keyword>
<dbReference type="PROSITE" id="PS00211">
    <property type="entry name" value="ABC_TRANSPORTER_1"/>
    <property type="match status" value="1"/>
</dbReference>
<protein>
    <submittedName>
        <fullName evidence="6">ABC transporter ATP-binding protein</fullName>
    </submittedName>
</protein>
<evidence type="ECO:0000256" key="2">
    <source>
        <dbReference type="ARBA" id="ARBA00022741"/>
    </source>
</evidence>
<dbReference type="InterPro" id="IPR050763">
    <property type="entry name" value="ABC_transporter_ATP-binding"/>
</dbReference>
<dbReference type="InterPro" id="IPR003593">
    <property type="entry name" value="AAA+_ATPase"/>
</dbReference>
<accession>A0ABU5NDW1</accession>
<dbReference type="GO" id="GO:0005524">
    <property type="term" value="F:ATP binding"/>
    <property type="evidence" value="ECO:0007669"/>
    <property type="project" value="UniProtKB-KW"/>
</dbReference>